<evidence type="ECO:0000313" key="2">
    <source>
        <dbReference type="Proteomes" id="UP000294257"/>
    </source>
</evidence>
<organism evidence="1 2">
    <name type="scientific">Herbihabitans rhizosphaerae</name>
    <dbReference type="NCBI Taxonomy" id="1872711"/>
    <lineage>
        <taxon>Bacteria</taxon>
        <taxon>Bacillati</taxon>
        <taxon>Actinomycetota</taxon>
        <taxon>Actinomycetes</taxon>
        <taxon>Pseudonocardiales</taxon>
        <taxon>Pseudonocardiaceae</taxon>
        <taxon>Herbihabitans</taxon>
    </lineage>
</organism>
<dbReference type="EMBL" id="SGWQ01000009">
    <property type="protein sequence ID" value="RZS34260.1"/>
    <property type="molecule type" value="Genomic_DNA"/>
</dbReference>
<accession>A0A4Q7KH86</accession>
<reference evidence="1 2" key="1">
    <citation type="submission" date="2019-02" db="EMBL/GenBank/DDBJ databases">
        <title>Genomic Encyclopedia of Type Strains, Phase IV (KMG-IV): sequencing the most valuable type-strain genomes for metagenomic binning, comparative biology and taxonomic classification.</title>
        <authorList>
            <person name="Goeker M."/>
        </authorList>
    </citation>
    <scope>NUCLEOTIDE SEQUENCE [LARGE SCALE GENOMIC DNA]</scope>
    <source>
        <strain evidence="1 2">DSM 101727</strain>
    </source>
</reference>
<comment type="caution">
    <text evidence="1">The sequence shown here is derived from an EMBL/GenBank/DDBJ whole genome shotgun (WGS) entry which is preliminary data.</text>
</comment>
<sequence>MIVEGTTLVADAELGPCVRALCGRLLPARTDDHGLSWCPKCSDLLADWISENFDLSTMDGS</sequence>
<dbReference type="AlphaFoldDB" id="A0A4Q7KH86"/>
<proteinExistence type="predicted"/>
<gene>
    <name evidence="1" type="ORF">EV193_10947</name>
</gene>
<evidence type="ECO:0000313" key="1">
    <source>
        <dbReference type="EMBL" id="RZS34260.1"/>
    </source>
</evidence>
<protein>
    <submittedName>
        <fullName evidence="1">DUF3039 family protein</fullName>
    </submittedName>
</protein>
<dbReference type="Proteomes" id="UP000294257">
    <property type="component" value="Unassembled WGS sequence"/>
</dbReference>
<name>A0A4Q7KH86_9PSEU</name>
<keyword evidence="2" id="KW-1185">Reference proteome</keyword>